<comment type="caution">
    <text evidence="20">The sequence shown here is derived from an EMBL/GenBank/DDBJ whole genome shotgun (WGS) entry which is preliminary data.</text>
</comment>
<dbReference type="EC" id="5.6.2.4" evidence="15"/>
<evidence type="ECO:0000259" key="19">
    <source>
        <dbReference type="PROSITE" id="PS51217"/>
    </source>
</evidence>
<dbReference type="GO" id="GO:0000724">
    <property type="term" value="P:double-strand break repair via homologous recombination"/>
    <property type="evidence" value="ECO:0007669"/>
    <property type="project" value="UniProtKB-UniRule"/>
</dbReference>
<dbReference type="InterPro" id="IPR014017">
    <property type="entry name" value="DNA_helicase_UvrD-like_C"/>
</dbReference>
<evidence type="ECO:0000313" key="20">
    <source>
        <dbReference type="EMBL" id="RMX18475.1"/>
    </source>
</evidence>
<evidence type="ECO:0000256" key="11">
    <source>
        <dbReference type="ARBA" id="ARBA00023204"/>
    </source>
</evidence>
<evidence type="ECO:0000256" key="5">
    <source>
        <dbReference type="ARBA" id="ARBA00022801"/>
    </source>
</evidence>
<feature type="binding site" evidence="16">
    <location>
        <begin position="26"/>
        <end position="33"/>
    </location>
    <ligand>
        <name>ATP</name>
        <dbReference type="ChEBI" id="CHEBI:30616"/>
    </ligand>
</feature>
<gene>
    <name evidence="15 20" type="primary">recB</name>
    <name evidence="20" type="ORF">EBQ34_01720</name>
</gene>
<dbReference type="GO" id="GO:0009338">
    <property type="term" value="C:exodeoxyribonuclease V complex"/>
    <property type="evidence" value="ECO:0007669"/>
    <property type="project" value="TreeGrafter"/>
</dbReference>
<comment type="catalytic activity">
    <reaction evidence="15">
        <text>Exonucleolytic cleavage (in the presence of ATP) in either 5'- to 3'- or 3'- to 5'-direction to yield 5'-phosphooligonucleotides.</text>
        <dbReference type="EC" id="3.1.11.5"/>
    </reaction>
</comment>
<feature type="domain" description="UvrD-like helicase C-terminal" evidence="19">
    <location>
        <begin position="500"/>
        <end position="820"/>
    </location>
</feature>
<dbReference type="GO" id="GO:0000287">
    <property type="term" value="F:magnesium ion binding"/>
    <property type="evidence" value="ECO:0007669"/>
    <property type="project" value="UniProtKB-UniRule"/>
</dbReference>
<feature type="binding site" evidence="15">
    <location>
        <position position="1195"/>
    </location>
    <ligand>
        <name>Mg(2+)</name>
        <dbReference type="ChEBI" id="CHEBI:18420"/>
    </ligand>
</feature>
<feature type="region of interest" description="Disordered" evidence="17">
    <location>
        <begin position="834"/>
        <end position="857"/>
    </location>
</feature>
<comment type="cofactor">
    <cofactor evidence="15">
        <name>Mg(2+)</name>
        <dbReference type="ChEBI" id="CHEBI:18420"/>
    </cofactor>
    <text evidence="15">Binds 1 Mg(2+) ion per subunit.</text>
</comment>
<evidence type="ECO:0000256" key="6">
    <source>
        <dbReference type="ARBA" id="ARBA00022806"/>
    </source>
</evidence>
<dbReference type="PANTHER" id="PTHR11070:SF23">
    <property type="entry name" value="RECBCD ENZYME SUBUNIT RECB"/>
    <property type="match status" value="1"/>
</dbReference>
<dbReference type="GO" id="GO:0005829">
    <property type="term" value="C:cytosol"/>
    <property type="evidence" value="ECO:0007669"/>
    <property type="project" value="TreeGrafter"/>
</dbReference>
<dbReference type="Gene3D" id="3.90.320.10">
    <property type="match status" value="1"/>
</dbReference>
<dbReference type="Gene3D" id="3.40.50.300">
    <property type="entry name" value="P-loop containing nucleotide triphosphate hydrolases"/>
    <property type="match status" value="2"/>
</dbReference>
<feature type="domain" description="UvrD-like helicase ATP-binding" evidence="18">
    <location>
        <begin position="5"/>
        <end position="499"/>
    </location>
</feature>
<organism evidence="20 21">
    <name type="scientific">Vandammella animalimorsus</name>
    <dbReference type="NCBI Taxonomy" id="2029117"/>
    <lineage>
        <taxon>Bacteria</taxon>
        <taxon>Pseudomonadati</taxon>
        <taxon>Pseudomonadota</taxon>
        <taxon>Betaproteobacteria</taxon>
        <taxon>Burkholderiales</taxon>
        <taxon>Comamonadaceae</taxon>
        <taxon>Vandammella</taxon>
    </lineage>
</organism>
<dbReference type="SUPFAM" id="SSF52540">
    <property type="entry name" value="P-loop containing nucleoside triphosphate hydrolases"/>
    <property type="match status" value="1"/>
</dbReference>
<name>A0A3M6RUS3_9BURK</name>
<feature type="compositionally biased region" description="Low complexity" evidence="17">
    <location>
        <begin position="837"/>
        <end position="852"/>
    </location>
</feature>
<keyword evidence="3 15" id="KW-0547">Nucleotide-binding</keyword>
<comment type="subunit">
    <text evidence="15">Heterotrimer of RecB, RecC and RecD. All subunits contribute to DNA-binding. Interacts with RecA.</text>
</comment>
<feature type="binding site" evidence="15">
    <location>
        <position position="1062"/>
    </location>
    <ligand>
        <name>Mg(2+)</name>
        <dbReference type="ChEBI" id="CHEBI:18420"/>
    </ligand>
</feature>
<comment type="catalytic activity">
    <reaction evidence="13 15">
        <text>Couples ATP hydrolysis with the unwinding of duplex DNA by translocating in the 3'-5' direction.</text>
        <dbReference type="EC" id="5.6.2.4"/>
    </reaction>
</comment>
<dbReference type="NCBIfam" id="TIGR00609">
    <property type="entry name" value="recB"/>
    <property type="match status" value="1"/>
</dbReference>
<comment type="domain">
    <text evidence="15">The N-terminal DNA-binding domain is a ssDNA-dependent ATPase and has ATP-dependent 3'-5' helicase function. This domain interacts with RecC.</text>
</comment>
<dbReference type="RefSeq" id="WP_122243935.1">
    <property type="nucleotide sequence ID" value="NZ_RDQJ01000002.1"/>
</dbReference>
<comment type="similarity">
    <text evidence="15">Belongs to the helicase family. UvrD subfamily.</text>
</comment>
<evidence type="ECO:0000256" key="3">
    <source>
        <dbReference type="ARBA" id="ARBA00022741"/>
    </source>
</evidence>
<dbReference type="GO" id="GO:0005524">
    <property type="term" value="F:ATP binding"/>
    <property type="evidence" value="ECO:0007669"/>
    <property type="project" value="UniProtKB-UniRule"/>
</dbReference>
<dbReference type="GO" id="GO:0008854">
    <property type="term" value="F:exodeoxyribonuclease V activity"/>
    <property type="evidence" value="ECO:0007669"/>
    <property type="project" value="UniProtKB-EC"/>
</dbReference>
<dbReference type="GO" id="GO:0043138">
    <property type="term" value="F:3'-5' DNA helicase activity"/>
    <property type="evidence" value="ECO:0007669"/>
    <property type="project" value="UniProtKB-UniRule"/>
</dbReference>
<keyword evidence="9 15" id="KW-0460">Magnesium</keyword>
<evidence type="ECO:0000256" key="10">
    <source>
        <dbReference type="ARBA" id="ARBA00023125"/>
    </source>
</evidence>
<comment type="function">
    <text evidence="15">A helicase/nuclease that prepares dsDNA breaks (DSB) for recombinational DNA repair. Binds to DSBs and unwinds DNA via a highly rapid and processive ATP-dependent bidirectional helicase activity. Unwinds dsDNA until it encounters a Chi (crossover hotspot instigator) sequence from the 3' direction. Cuts ssDNA a few nucleotides 3' to the Chi site. The properties and activities of the enzyme are changed at Chi. The Chi-altered holoenzyme produces a long 3'-ssDNA overhang and facilitates RecA-binding to the ssDNA for homologous DNA recombination and repair. Holoenzyme degrades any linearized DNA that is unable to undergo homologous recombination. In the holoenzyme this subunit contributes ATPase, 3'-5' helicase, exonuclease activity and loads RecA onto ssDNA.</text>
</comment>
<dbReference type="PANTHER" id="PTHR11070">
    <property type="entry name" value="UVRD / RECB / PCRA DNA HELICASE FAMILY MEMBER"/>
    <property type="match status" value="1"/>
</dbReference>
<evidence type="ECO:0000256" key="17">
    <source>
        <dbReference type="SAM" id="MobiDB-lite"/>
    </source>
</evidence>
<dbReference type="InterPro" id="IPR027417">
    <property type="entry name" value="P-loop_NTPase"/>
</dbReference>
<dbReference type="Pfam" id="PF12705">
    <property type="entry name" value="PDDEXK_1"/>
    <property type="match status" value="1"/>
</dbReference>
<dbReference type="PROSITE" id="PS51217">
    <property type="entry name" value="UVRD_HELICASE_CTER"/>
    <property type="match status" value="1"/>
</dbReference>
<dbReference type="GO" id="GO:0003677">
    <property type="term" value="F:DNA binding"/>
    <property type="evidence" value="ECO:0007669"/>
    <property type="project" value="UniProtKB-UniRule"/>
</dbReference>
<evidence type="ECO:0000259" key="18">
    <source>
        <dbReference type="PROSITE" id="PS51198"/>
    </source>
</evidence>
<evidence type="ECO:0000313" key="21">
    <source>
        <dbReference type="Proteomes" id="UP000275180"/>
    </source>
</evidence>
<feature type="binding site" evidence="15">
    <location>
        <position position="1182"/>
    </location>
    <ligand>
        <name>Mg(2+)</name>
        <dbReference type="ChEBI" id="CHEBI:18420"/>
    </ligand>
</feature>
<dbReference type="SUPFAM" id="SSF52980">
    <property type="entry name" value="Restriction endonuclease-like"/>
    <property type="match status" value="1"/>
</dbReference>
<sequence length="1291" mass="141752">MTAAADAATPPLALRLPLQGSRLIEASAGTGKTWTIAALYLRLVLGHGGAAHDPSAAPPFGPLTPPQILVLTFTRAATQELSARIRERLHEATRFFRGQLDQADALLQALRAHYRPGAQRELAAWRLELAAQGMDEAAIHTIDAWCHKVLQDHAALTGQLGQAQLGSDSAQLWHVAALDFWRNHVYPLQGDVLQCVQSLWPDAQRWLENSQRLQKAPQRPAPPYQAAADAALAGQALGDWLAQALRDQQALLTQWAAGWDDKADRLQDWLDAQIATGSPHKSLWNGQKLQARFYQPWLQALRQWARQQPPPPHIAGLSDSAAARYRLSLEGLQQARRPQAPPLTPQELPEEIAQLQALLQRLEQLPELGLATQAFALAATHQRWQQLKAQQGVMDFDDLLLRVQQALAGAHGAALRAQLLAQYPAAMIDEFQDTSPGQYQIFNTLYQPERDLTEHALLLIGDPKQSIYGFRGADIHSYLAAKRQTQGRHDALDTNFRSSQALVQAVNHVFSQAEQRPGPGAFRFRDHDDGQPSPLPFEPVQAQGLGQWLGPQQAAGAQALAAMTLCAPEQALPKDEAWEHFAQLCAEQIVTWLQREQLTLYEAGPGGSPRAVRRLQPGDIAILVHNQKDAALLQRALRQRQLHAVYLSGRESVYASAQARDLLLWLQAVAQPGDVARARAAFATALLGWPLPSLLAGAEQEALLDAQLQLLQQLQHIWRRQGVLPMLRHSIHQLGLARQWLAAEDGRGERILTNVLHLAELLQQASVGCEAEHQLIRHFTQQIQQAQQGANGAMQAEEQIVRLESDAQLIQIVTIHKSKGLEYPVVMLPFASHGERPPSASSARTPAAPSPAGQDAVEEERREALRLLYVALTRARHALWLGVPIYPGARARVNALHRSALGYLVHGDSELDDAQWLPQLRAWAAPCAAIQVQAAAAQAACTRYQPEQPQRRWRTPQPYPGRTDQHFAIASFSALVRELQPPGPAATEAQAQARAATQAGAETAPHAPADTLALLTPPATLGAQDEWLAMPAGAAWAAPPPQPAAPAWHALRGSAQLGNWIHEALQWLQAEGFPTQLNPAQVARLQRQATLAGMPQHWPALQQWLNCLLATPLPLQAKAAPRLCELEHSLPEMEFWLPVAQPPQLASAQAIDAICRAHLWPGLERPALQPRQWHGMLMGAADLVLQHRQRFWVLDYKSNRLGPGPASYHAAALREAMLAHRYDVQALLYGHALHRLLRQRLPGYDSSQHLGGLLYWFLRGADHADGGLLHLPLPAAALAELDALLAAPASA</sequence>
<dbReference type="Proteomes" id="UP000275180">
    <property type="component" value="Unassembled WGS sequence"/>
</dbReference>
<keyword evidence="11 15" id="KW-0234">DNA repair</keyword>
<dbReference type="InterPro" id="IPR038726">
    <property type="entry name" value="PDDEXK_AddAB-type"/>
</dbReference>
<evidence type="ECO:0000256" key="15">
    <source>
        <dbReference type="HAMAP-Rule" id="MF_01485"/>
    </source>
</evidence>
<dbReference type="HAMAP" id="MF_01485">
    <property type="entry name" value="RecB"/>
    <property type="match status" value="1"/>
</dbReference>
<dbReference type="CDD" id="cd22352">
    <property type="entry name" value="RecB_C-like"/>
    <property type="match status" value="1"/>
</dbReference>
<dbReference type="EMBL" id="RDQJ01000002">
    <property type="protein sequence ID" value="RMX18475.1"/>
    <property type="molecule type" value="Genomic_DNA"/>
</dbReference>
<evidence type="ECO:0000256" key="13">
    <source>
        <dbReference type="ARBA" id="ARBA00034617"/>
    </source>
</evidence>
<evidence type="ECO:0000256" key="12">
    <source>
        <dbReference type="ARBA" id="ARBA00023235"/>
    </source>
</evidence>
<evidence type="ECO:0000256" key="9">
    <source>
        <dbReference type="ARBA" id="ARBA00022842"/>
    </source>
</evidence>
<evidence type="ECO:0000256" key="16">
    <source>
        <dbReference type="PROSITE-ProRule" id="PRU00560"/>
    </source>
</evidence>
<dbReference type="Gene3D" id="1.10.486.10">
    <property type="entry name" value="PCRA, domain 4"/>
    <property type="match status" value="1"/>
</dbReference>
<dbReference type="InterPro" id="IPR000212">
    <property type="entry name" value="DNA_helicase_UvrD/REP"/>
</dbReference>
<evidence type="ECO:0000256" key="4">
    <source>
        <dbReference type="ARBA" id="ARBA00022763"/>
    </source>
</evidence>
<feature type="region of interest" description="DNA-binding and helicase activity, interacts with RecC" evidence="15">
    <location>
        <begin position="1"/>
        <end position="931"/>
    </location>
</feature>
<dbReference type="PROSITE" id="PS51198">
    <property type="entry name" value="UVRD_HELICASE_ATP_BIND"/>
    <property type="match status" value="1"/>
</dbReference>
<keyword evidence="7 15" id="KW-0269">Exonuclease</keyword>
<keyword evidence="4 15" id="KW-0227">DNA damage</keyword>
<evidence type="ECO:0000256" key="14">
    <source>
        <dbReference type="ARBA" id="ARBA00048988"/>
    </source>
</evidence>
<dbReference type="GO" id="GO:0016887">
    <property type="term" value="F:ATP hydrolysis activity"/>
    <property type="evidence" value="ECO:0007669"/>
    <property type="project" value="RHEA"/>
</dbReference>
<dbReference type="Pfam" id="PF13361">
    <property type="entry name" value="UvrD_C"/>
    <property type="match status" value="1"/>
</dbReference>
<keyword evidence="1 15" id="KW-0540">Nuclease</keyword>
<keyword evidence="2 15" id="KW-0479">Metal-binding</keyword>
<comment type="miscellaneous">
    <text evidence="15">In the RecBCD complex, RecB has a slow 3'-5' helicase, an exonuclease activity and loads RecA onto ssDNA, RecD has a fast 5'-3' helicase activity, while RecC stimulates the ATPase and processivity of the RecB helicase and contributes to recognition of the Chi site.</text>
</comment>
<keyword evidence="6 15" id="KW-0347">Helicase</keyword>
<evidence type="ECO:0000256" key="1">
    <source>
        <dbReference type="ARBA" id="ARBA00022722"/>
    </source>
</evidence>
<dbReference type="InterPro" id="IPR004586">
    <property type="entry name" value="RecB"/>
</dbReference>
<feature type="region of interest" description="Nuclease activity, interacts with RecD and RecA" evidence="15">
    <location>
        <begin position="966"/>
        <end position="1291"/>
    </location>
</feature>
<comment type="domain">
    <text evidence="15">The C-terminal domain has nuclease activity and interacts with RecD. It interacts with RecA, facilitating its loading onto ssDNA.</text>
</comment>
<keyword evidence="12 15" id="KW-0413">Isomerase</keyword>
<dbReference type="InterPro" id="IPR011604">
    <property type="entry name" value="PDDEXK-like_dom_sf"/>
</dbReference>
<feature type="region of interest" description="Disordered" evidence="17">
    <location>
        <begin position="981"/>
        <end position="1000"/>
    </location>
</feature>
<keyword evidence="10 15" id="KW-0238">DNA-binding</keyword>
<dbReference type="Gene3D" id="1.10.3170.10">
    <property type="entry name" value="Recbcd, chain B, domain 2"/>
    <property type="match status" value="1"/>
</dbReference>
<protein>
    <recommendedName>
        <fullName evidence="15">RecBCD enzyme subunit RecB</fullName>
        <ecNumber evidence="15">3.1.11.5</ecNumber>
        <ecNumber evidence="15">5.6.2.4</ecNumber>
    </recommendedName>
    <alternativeName>
        <fullName evidence="15">DNA 3'-5' helicase subunit RecB</fullName>
    </alternativeName>
    <alternativeName>
        <fullName evidence="15">Exonuclease V subunit RecB</fullName>
        <shortName evidence="15">ExoV subunit RecB</shortName>
    </alternativeName>
    <alternativeName>
        <fullName evidence="15">Helicase/nuclease RecBCD subunit RecB</fullName>
    </alternativeName>
</protein>
<dbReference type="InterPro" id="IPR011335">
    <property type="entry name" value="Restrct_endonuc-II-like"/>
</dbReference>
<accession>A0A3M6RUS3</accession>
<feature type="active site" description="For nuclease activity" evidence="15">
    <location>
        <position position="1195"/>
    </location>
</feature>
<proteinExistence type="inferred from homology"/>
<dbReference type="OrthoDB" id="5905204at2"/>
<keyword evidence="8 15" id="KW-0067">ATP-binding</keyword>
<comment type="catalytic activity">
    <reaction evidence="14 15">
        <text>ATP + H2O = ADP + phosphate + H(+)</text>
        <dbReference type="Rhea" id="RHEA:13065"/>
        <dbReference type="ChEBI" id="CHEBI:15377"/>
        <dbReference type="ChEBI" id="CHEBI:15378"/>
        <dbReference type="ChEBI" id="CHEBI:30616"/>
        <dbReference type="ChEBI" id="CHEBI:43474"/>
        <dbReference type="ChEBI" id="CHEBI:456216"/>
        <dbReference type="EC" id="5.6.2.4"/>
    </reaction>
</comment>
<dbReference type="EC" id="3.1.11.5" evidence="15"/>
<keyword evidence="5 15" id="KW-0378">Hydrolase</keyword>
<feature type="compositionally biased region" description="Low complexity" evidence="17">
    <location>
        <begin position="985"/>
        <end position="1000"/>
    </location>
</feature>
<evidence type="ECO:0000256" key="7">
    <source>
        <dbReference type="ARBA" id="ARBA00022839"/>
    </source>
</evidence>
<dbReference type="Pfam" id="PF00580">
    <property type="entry name" value="UvrD-helicase"/>
    <property type="match status" value="1"/>
</dbReference>
<evidence type="ECO:0000256" key="2">
    <source>
        <dbReference type="ARBA" id="ARBA00022723"/>
    </source>
</evidence>
<evidence type="ECO:0000256" key="8">
    <source>
        <dbReference type="ARBA" id="ARBA00022840"/>
    </source>
</evidence>
<dbReference type="InterPro" id="IPR014016">
    <property type="entry name" value="UvrD-like_ATP-bd"/>
</dbReference>
<reference evidence="20 21" key="1">
    <citation type="submission" date="2018-10" db="EMBL/GenBank/DDBJ databases">
        <title>Comamonadaceae CDC group NO-1 genome sequencing and assembly.</title>
        <authorList>
            <person name="Bernier A.-M."/>
            <person name="Bernard K."/>
        </authorList>
    </citation>
    <scope>NUCLEOTIDE SEQUENCE [LARGE SCALE GENOMIC DNA]</scope>
    <source>
        <strain evidence="20 21">NML180582</strain>
    </source>
</reference>